<proteinExistence type="predicted"/>
<gene>
    <name evidence="1" type="ORF">X801_03329</name>
</gene>
<keyword evidence="2" id="KW-1185">Reference proteome</keyword>
<dbReference type="EMBL" id="KV892445">
    <property type="protein sequence ID" value="OON20783.1"/>
    <property type="molecule type" value="Genomic_DNA"/>
</dbReference>
<name>A0A1S8X2R7_OPIVI</name>
<dbReference type="AlphaFoldDB" id="A0A1S8X2R7"/>
<organism evidence="1 2">
    <name type="scientific">Opisthorchis viverrini</name>
    <name type="common">Southeast Asian liver fluke</name>
    <dbReference type="NCBI Taxonomy" id="6198"/>
    <lineage>
        <taxon>Eukaryota</taxon>
        <taxon>Metazoa</taxon>
        <taxon>Spiralia</taxon>
        <taxon>Lophotrochozoa</taxon>
        <taxon>Platyhelminthes</taxon>
        <taxon>Trematoda</taxon>
        <taxon>Digenea</taxon>
        <taxon>Opisthorchiida</taxon>
        <taxon>Opisthorchiata</taxon>
        <taxon>Opisthorchiidae</taxon>
        <taxon>Opisthorchis</taxon>
    </lineage>
</organism>
<dbReference type="Proteomes" id="UP000243686">
    <property type="component" value="Unassembled WGS sequence"/>
</dbReference>
<accession>A0A1S8X2R7</accession>
<evidence type="ECO:0000313" key="2">
    <source>
        <dbReference type="Proteomes" id="UP000243686"/>
    </source>
</evidence>
<protein>
    <submittedName>
        <fullName evidence="1">Uncharacterized protein</fullName>
    </submittedName>
</protein>
<sequence length="38" mass="4150">MLFRGAVTPGGNALALGVLFPRPTFKPFSQHSPPIDRR</sequence>
<evidence type="ECO:0000313" key="1">
    <source>
        <dbReference type="EMBL" id="OON20783.1"/>
    </source>
</evidence>
<reference evidence="1 2" key="1">
    <citation type="submission" date="2015-03" db="EMBL/GenBank/DDBJ databases">
        <title>Draft genome of the nematode, Opisthorchis viverrini.</title>
        <authorList>
            <person name="Mitreva M."/>
        </authorList>
    </citation>
    <scope>NUCLEOTIDE SEQUENCE [LARGE SCALE GENOMIC DNA]</scope>
    <source>
        <strain evidence="1">Khon Kaen</strain>
    </source>
</reference>